<keyword evidence="2" id="KW-1185">Reference proteome</keyword>
<reference evidence="1 2" key="1">
    <citation type="submission" date="2017-07" db="EMBL/GenBank/DDBJ databases">
        <title>Complete genome sequence of Actinoalloteichus hoggarensis DSM 45943, type strain of Actinoalloteichus hoggarensis.</title>
        <authorList>
            <person name="Ruckert C."/>
            <person name="Nouioui I."/>
            <person name="Willmese J."/>
            <person name="van Wezel G."/>
            <person name="Klenk H.-P."/>
            <person name="Kalinowski J."/>
            <person name="Zotchev S.B."/>
        </authorList>
    </citation>
    <scope>NUCLEOTIDE SEQUENCE [LARGE SCALE GENOMIC DNA]</scope>
    <source>
        <strain evidence="1 2">DSM 45943</strain>
    </source>
</reference>
<gene>
    <name evidence="1" type="ORF">AHOG_19360</name>
</gene>
<dbReference type="AlphaFoldDB" id="A0A221W6X2"/>
<evidence type="ECO:0008006" key="3">
    <source>
        <dbReference type="Google" id="ProtNLM"/>
    </source>
</evidence>
<name>A0A221W6X2_9PSEU</name>
<dbReference type="Proteomes" id="UP000204221">
    <property type="component" value="Chromosome"/>
</dbReference>
<organism evidence="1 2">
    <name type="scientific">Actinoalloteichus hoggarensis</name>
    <dbReference type="NCBI Taxonomy" id="1470176"/>
    <lineage>
        <taxon>Bacteria</taxon>
        <taxon>Bacillati</taxon>
        <taxon>Actinomycetota</taxon>
        <taxon>Actinomycetes</taxon>
        <taxon>Pseudonocardiales</taxon>
        <taxon>Pseudonocardiaceae</taxon>
        <taxon>Actinoalloteichus</taxon>
    </lineage>
</organism>
<dbReference type="KEGG" id="ahg:AHOG_19360"/>
<sequence length="127" mass="13016">MDSVLVAIASAVARQAAGLLASGARSAAAALVKTVRERFADDPAATAALTAAAEDPQDEQLVERLAEAIDRAANEDPAFAHRVRTLWESARTEGTATDGGVVNQVSGHVHGNVVQARDIQGGITFGG</sequence>
<protein>
    <recommendedName>
        <fullName evidence="3">RHIM domain-containing protein</fullName>
    </recommendedName>
</protein>
<evidence type="ECO:0000313" key="1">
    <source>
        <dbReference type="EMBL" id="ASO21494.1"/>
    </source>
</evidence>
<proteinExistence type="predicted"/>
<evidence type="ECO:0000313" key="2">
    <source>
        <dbReference type="Proteomes" id="UP000204221"/>
    </source>
</evidence>
<accession>A0A221W6X2</accession>
<dbReference type="EMBL" id="CP022521">
    <property type="protein sequence ID" value="ASO21494.1"/>
    <property type="molecule type" value="Genomic_DNA"/>
</dbReference>